<dbReference type="CDD" id="cd00603">
    <property type="entry name" value="IPT_PCSR"/>
    <property type="match status" value="1"/>
</dbReference>
<reference evidence="5" key="1">
    <citation type="submission" date="2016-10" db="EMBL/GenBank/DDBJ databases">
        <authorList>
            <person name="Varghese N."/>
            <person name="Submissions S."/>
        </authorList>
    </citation>
    <scope>NUCLEOTIDE SEQUENCE [LARGE SCALE GENOMIC DNA]</scope>
    <source>
        <strain evidence="5">DSM 25329</strain>
    </source>
</reference>
<dbReference type="Proteomes" id="UP000198748">
    <property type="component" value="Unassembled WGS sequence"/>
</dbReference>
<dbReference type="SUPFAM" id="SSF101898">
    <property type="entry name" value="NHL repeat"/>
    <property type="match status" value="1"/>
</dbReference>
<dbReference type="STRING" id="659014.SAMN04487996_104283"/>
<dbReference type="Pfam" id="PF01833">
    <property type="entry name" value="TIG"/>
    <property type="match status" value="1"/>
</dbReference>
<name>A0A1G7BSF8_9BACT</name>
<dbReference type="InterPro" id="IPR011042">
    <property type="entry name" value="6-blade_b-propeller_TolB-like"/>
</dbReference>
<dbReference type="OrthoDB" id="791543at2"/>
<dbReference type="Gene3D" id="2.60.40.10">
    <property type="entry name" value="Immunoglobulins"/>
    <property type="match status" value="1"/>
</dbReference>
<accession>A0A1G7BSF8</accession>
<evidence type="ECO:0000313" key="5">
    <source>
        <dbReference type="Proteomes" id="UP000198748"/>
    </source>
</evidence>
<dbReference type="SMART" id="SM00429">
    <property type="entry name" value="IPT"/>
    <property type="match status" value="1"/>
</dbReference>
<dbReference type="RefSeq" id="WP_143016807.1">
    <property type="nucleotide sequence ID" value="NZ_FNAN01000004.1"/>
</dbReference>
<organism evidence="4 5">
    <name type="scientific">Dyadobacter soli</name>
    <dbReference type="NCBI Taxonomy" id="659014"/>
    <lineage>
        <taxon>Bacteria</taxon>
        <taxon>Pseudomonadati</taxon>
        <taxon>Bacteroidota</taxon>
        <taxon>Cytophagia</taxon>
        <taxon>Cytophagales</taxon>
        <taxon>Spirosomataceae</taxon>
        <taxon>Dyadobacter</taxon>
    </lineage>
</organism>
<evidence type="ECO:0000313" key="4">
    <source>
        <dbReference type="EMBL" id="SDE29580.1"/>
    </source>
</evidence>
<keyword evidence="1" id="KW-0677">Repeat</keyword>
<feature type="domain" description="IPT/TIG" evidence="3">
    <location>
        <begin position="36"/>
        <end position="117"/>
    </location>
</feature>
<dbReference type="Pfam" id="PF01436">
    <property type="entry name" value="NHL"/>
    <property type="match status" value="2"/>
</dbReference>
<protein>
    <submittedName>
        <fullName evidence="4">NHL repeat-containing protein</fullName>
    </submittedName>
</protein>
<gene>
    <name evidence="4" type="ORF">SAMN04487996_104283</name>
</gene>
<sequence>MRKFVLFALTIVSAIWWSCGGDSPSPTPPVTGGNEAPELSSFSPLTGKKGTVIKIQGKHFGSDASKVSLGINGLKATVNAVTDTEITAVVPDKCGLGKLVLAVNGKQVTSAAAFRYLYTATTSYFSGSGNVDGGYKDGPAQQSDFRTLYNIAMDSQGIMFAADLGNCLIRRIDTDGSTSTLAGAGTQAGFKDGKGDQARMSYPIGIELAQDGSIYVADHKNNAIRRVFSDGTLVTVAGDSAKPGAADGGLASAQFSEPYGVKLDKAGVLWICDAKNGLIRKLSDSQVSTFAGSTPGYADGKLRDAKFYMPVYLNFDQSGNIYVADKHNHCIRKITADGTVTTFAGTPTKNGFRDGEAAQAIFDQPCNIQIDKLGNLYVNDLWNHCIRLVYPDGYVTTLAGKGGTLGYKEGLGENALFHHPQGCVLDKDGNLFVTDSYNQRIRKLTVE</sequence>
<dbReference type="InterPro" id="IPR001258">
    <property type="entry name" value="NHL_repeat"/>
</dbReference>
<proteinExistence type="predicted"/>
<dbReference type="Gene3D" id="2.120.10.30">
    <property type="entry name" value="TolB, C-terminal domain"/>
    <property type="match status" value="3"/>
</dbReference>
<dbReference type="SUPFAM" id="SSF81296">
    <property type="entry name" value="E set domains"/>
    <property type="match status" value="1"/>
</dbReference>
<dbReference type="PANTHER" id="PTHR13833:SF71">
    <property type="entry name" value="NHL DOMAIN-CONTAINING PROTEIN"/>
    <property type="match status" value="1"/>
</dbReference>
<dbReference type="InterPro" id="IPR013783">
    <property type="entry name" value="Ig-like_fold"/>
</dbReference>
<evidence type="ECO:0000256" key="2">
    <source>
        <dbReference type="SAM" id="SignalP"/>
    </source>
</evidence>
<dbReference type="InterPro" id="IPR014756">
    <property type="entry name" value="Ig_E-set"/>
</dbReference>
<evidence type="ECO:0000256" key="1">
    <source>
        <dbReference type="ARBA" id="ARBA00022737"/>
    </source>
</evidence>
<keyword evidence="2" id="KW-0732">Signal</keyword>
<dbReference type="InterPro" id="IPR002909">
    <property type="entry name" value="IPT_dom"/>
</dbReference>
<dbReference type="PANTHER" id="PTHR13833">
    <property type="match status" value="1"/>
</dbReference>
<dbReference type="EMBL" id="FNAN01000004">
    <property type="protein sequence ID" value="SDE29580.1"/>
    <property type="molecule type" value="Genomic_DNA"/>
</dbReference>
<evidence type="ECO:0000259" key="3">
    <source>
        <dbReference type="SMART" id="SM00429"/>
    </source>
</evidence>
<dbReference type="AlphaFoldDB" id="A0A1G7BSF8"/>
<feature type="signal peptide" evidence="2">
    <location>
        <begin position="1"/>
        <end position="20"/>
    </location>
</feature>
<feature type="chain" id="PRO_5011511945" evidence="2">
    <location>
        <begin position="21"/>
        <end position="447"/>
    </location>
</feature>
<keyword evidence="5" id="KW-1185">Reference proteome</keyword>